<evidence type="ECO:0000259" key="11">
    <source>
        <dbReference type="Pfam" id="PF01545"/>
    </source>
</evidence>
<evidence type="ECO:0000256" key="8">
    <source>
        <dbReference type="ARBA" id="ARBA00023136"/>
    </source>
</evidence>
<feature type="compositionally biased region" description="Basic and acidic residues" evidence="9">
    <location>
        <begin position="52"/>
        <end position="70"/>
    </location>
</feature>
<dbReference type="AlphaFoldDB" id="A0A8S1A4G6"/>
<dbReference type="PANTHER" id="PTHR11562:SF17">
    <property type="entry name" value="RE54080P-RELATED"/>
    <property type="match status" value="1"/>
</dbReference>
<name>A0A8S1A4G6_ARCPL</name>
<dbReference type="EMBL" id="CADEBC010000586">
    <property type="protein sequence ID" value="CAB3256210.1"/>
    <property type="molecule type" value="Genomic_DNA"/>
</dbReference>
<evidence type="ECO:0000313" key="13">
    <source>
        <dbReference type="EMBL" id="CAB3241220.1"/>
    </source>
</evidence>
<dbReference type="InterPro" id="IPR058533">
    <property type="entry name" value="Cation_efflux_TM"/>
</dbReference>
<feature type="transmembrane region" description="Helical" evidence="10">
    <location>
        <begin position="144"/>
        <end position="171"/>
    </location>
</feature>
<dbReference type="InterPro" id="IPR050681">
    <property type="entry name" value="CDF/SLC30A"/>
</dbReference>
<dbReference type="OrthoDB" id="9944568at2759"/>
<feature type="transmembrane region" description="Helical" evidence="10">
    <location>
        <begin position="114"/>
        <end position="132"/>
    </location>
</feature>
<keyword evidence="3" id="KW-0813">Transport</keyword>
<keyword evidence="5" id="KW-0864">Zinc transport</keyword>
<evidence type="ECO:0000259" key="12">
    <source>
        <dbReference type="Pfam" id="PF16916"/>
    </source>
</evidence>
<feature type="region of interest" description="Disordered" evidence="9">
    <location>
        <begin position="209"/>
        <end position="251"/>
    </location>
</feature>
<dbReference type="PANTHER" id="PTHR11562">
    <property type="entry name" value="CATION EFFLUX PROTEIN/ ZINC TRANSPORTER"/>
    <property type="match status" value="1"/>
</dbReference>
<evidence type="ECO:0000256" key="6">
    <source>
        <dbReference type="ARBA" id="ARBA00022989"/>
    </source>
</evidence>
<gene>
    <name evidence="14" type="ORF">APLA_LOCUS15241</name>
    <name evidence="13" type="ORF">APLA_LOCUS9503</name>
</gene>
<evidence type="ECO:0000256" key="10">
    <source>
        <dbReference type="SAM" id="Phobius"/>
    </source>
</evidence>
<keyword evidence="6 10" id="KW-1133">Transmembrane helix</keyword>
<reference evidence="15 16" key="1">
    <citation type="submission" date="2020-04" db="EMBL/GenBank/DDBJ databases">
        <authorList>
            <person name="Wallbank WR R."/>
            <person name="Pardo Diaz C."/>
            <person name="Kozak K."/>
            <person name="Martin S."/>
            <person name="Jiggins C."/>
            <person name="Moest M."/>
            <person name="Warren A I."/>
            <person name="Byers J.R.P. K."/>
            <person name="Montejo-Kovacevich G."/>
            <person name="Yen C E."/>
        </authorList>
    </citation>
    <scope>NUCLEOTIDE SEQUENCE [LARGE SCALE GENOMIC DNA]</scope>
</reference>
<evidence type="ECO:0000256" key="4">
    <source>
        <dbReference type="ARBA" id="ARBA00022692"/>
    </source>
</evidence>
<feature type="transmembrane region" description="Helical" evidence="10">
    <location>
        <begin position="290"/>
        <end position="311"/>
    </location>
</feature>
<dbReference type="GO" id="GO:0005385">
    <property type="term" value="F:zinc ion transmembrane transporter activity"/>
    <property type="evidence" value="ECO:0007669"/>
    <property type="project" value="TreeGrafter"/>
</dbReference>
<dbReference type="SUPFAM" id="SSF161111">
    <property type="entry name" value="Cation efflux protein transmembrane domain-like"/>
    <property type="match status" value="1"/>
</dbReference>
<organism evidence="13 16">
    <name type="scientific">Arctia plantaginis</name>
    <name type="common">Wood tiger moth</name>
    <name type="synonym">Phalaena plantaginis</name>
    <dbReference type="NCBI Taxonomy" id="874455"/>
    <lineage>
        <taxon>Eukaryota</taxon>
        <taxon>Metazoa</taxon>
        <taxon>Ecdysozoa</taxon>
        <taxon>Arthropoda</taxon>
        <taxon>Hexapoda</taxon>
        <taxon>Insecta</taxon>
        <taxon>Pterygota</taxon>
        <taxon>Neoptera</taxon>
        <taxon>Endopterygota</taxon>
        <taxon>Lepidoptera</taxon>
        <taxon>Glossata</taxon>
        <taxon>Ditrysia</taxon>
        <taxon>Noctuoidea</taxon>
        <taxon>Erebidae</taxon>
        <taxon>Arctiinae</taxon>
        <taxon>Arctia</taxon>
    </lineage>
</organism>
<evidence type="ECO:0000313" key="16">
    <source>
        <dbReference type="Proteomes" id="UP000494256"/>
    </source>
</evidence>
<keyword evidence="7" id="KW-0406">Ion transport</keyword>
<dbReference type="GO" id="GO:0010043">
    <property type="term" value="P:response to zinc ion"/>
    <property type="evidence" value="ECO:0007669"/>
    <property type="project" value="TreeGrafter"/>
</dbReference>
<keyword evidence="5" id="KW-0862">Zinc</keyword>
<accession>A0A8S1A4G6</accession>
<dbReference type="EMBL" id="CADEBD010000309">
    <property type="protein sequence ID" value="CAB3241220.1"/>
    <property type="molecule type" value="Genomic_DNA"/>
</dbReference>
<dbReference type="Pfam" id="PF16916">
    <property type="entry name" value="ZT_dimer"/>
    <property type="match status" value="1"/>
</dbReference>
<dbReference type="Gene3D" id="1.20.1510.10">
    <property type="entry name" value="Cation efflux protein transmembrane domain"/>
    <property type="match status" value="1"/>
</dbReference>
<evidence type="ECO:0000256" key="1">
    <source>
        <dbReference type="ARBA" id="ARBA00004141"/>
    </source>
</evidence>
<keyword evidence="8 10" id="KW-0472">Membrane</keyword>
<feature type="transmembrane region" description="Helical" evidence="10">
    <location>
        <begin position="261"/>
        <end position="284"/>
    </location>
</feature>
<evidence type="ECO:0000313" key="14">
    <source>
        <dbReference type="EMBL" id="CAB3256210.1"/>
    </source>
</evidence>
<dbReference type="InterPro" id="IPR027470">
    <property type="entry name" value="Cation_efflux_CTD"/>
</dbReference>
<dbReference type="GO" id="GO:0005886">
    <property type="term" value="C:plasma membrane"/>
    <property type="evidence" value="ECO:0007669"/>
    <property type="project" value="TreeGrafter"/>
</dbReference>
<feature type="region of interest" description="Disordered" evidence="9">
    <location>
        <begin position="51"/>
        <end position="70"/>
    </location>
</feature>
<keyword evidence="15" id="KW-1185">Reference proteome</keyword>
<evidence type="ECO:0000256" key="5">
    <source>
        <dbReference type="ARBA" id="ARBA00022906"/>
    </source>
</evidence>
<evidence type="ECO:0000313" key="15">
    <source>
        <dbReference type="Proteomes" id="UP000494106"/>
    </source>
</evidence>
<evidence type="ECO:0000256" key="7">
    <source>
        <dbReference type="ARBA" id="ARBA00023065"/>
    </source>
</evidence>
<dbReference type="InterPro" id="IPR002524">
    <property type="entry name" value="Cation_efflux"/>
</dbReference>
<dbReference type="Proteomes" id="UP000494106">
    <property type="component" value="Unassembled WGS sequence"/>
</dbReference>
<dbReference type="InterPro" id="IPR027469">
    <property type="entry name" value="Cation_efflux_TMD_sf"/>
</dbReference>
<dbReference type="Pfam" id="PF01545">
    <property type="entry name" value="Cation_efflux"/>
    <property type="match status" value="1"/>
</dbReference>
<feature type="domain" description="Cation efflux protein cytoplasmic" evidence="12">
    <location>
        <begin position="323"/>
        <end position="397"/>
    </location>
</feature>
<proteinExistence type="inferred from homology"/>
<evidence type="ECO:0000256" key="2">
    <source>
        <dbReference type="ARBA" id="ARBA00008873"/>
    </source>
</evidence>
<comment type="caution">
    <text evidence="13">The sequence shown here is derived from an EMBL/GenBank/DDBJ whole genome shotgun (WGS) entry which is preliminary data.</text>
</comment>
<protein>
    <recommendedName>
        <fullName evidence="17">Zinc transporter 2-like</fullName>
    </recommendedName>
</protein>
<keyword evidence="4 10" id="KW-0812">Transmembrane</keyword>
<evidence type="ECO:0008006" key="17">
    <source>
        <dbReference type="Google" id="ProtNLM"/>
    </source>
</evidence>
<evidence type="ECO:0000256" key="3">
    <source>
        <dbReference type="ARBA" id="ARBA00022448"/>
    </source>
</evidence>
<comment type="subcellular location">
    <subcellularLocation>
        <location evidence="1">Membrane</location>
        <topology evidence="1">Multi-pass membrane protein</topology>
    </subcellularLocation>
</comment>
<dbReference type="NCBIfam" id="TIGR01297">
    <property type="entry name" value="CDF"/>
    <property type="match status" value="1"/>
</dbReference>
<sequence>MDKEPLLLFKDVKANYGTDSPSRGRRVIFCVHGNPSTGCCAVIETTTDGDDGDRRNGSIGEAETHCHKSRNEEVDKRARRKLILASILCVIFMIGEIVGGYLSNSLAIATDAAHLLTDFASFMISLFSLWVASRPATRRMPFGWYRAEVIGALTSVLLIWVVTGVLVYMAVQRVIYKEFEIDATVMLITSAVGVVVNLIMGLTLHQHGHSHGGGGGHGHSHGTSNPVLNNKKERSDSDVESSTSHSHSHTHQAENINVRAAFIHVLGDFIQSFGVLVAAIVIYFKPGWDLVDPICTFLFSVLVLITTFNIIKDTLLVLMEGSPRNVDFQEVANTFLSLPGVVRIHNLRMWALSLDKTALSAHLAIRCGVSPQKVLEEATRLVHDKYNFFEMTLQIEEFNDTMEDCSQCKMPQT</sequence>
<feature type="transmembrane region" description="Helical" evidence="10">
    <location>
        <begin position="183"/>
        <end position="204"/>
    </location>
</feature>
<dbReference type="Proteomes" id="UP000494256">
    <property type="component" value="Unassembled WGS sequence"/>
</dbReference>
<evidence type="ECO:0000256" key="9">
    <source>
        <dbReference type="SAM" id="MobiDB-lite"/>
    </source>
</evidence>
<comment type="similarity">
    <text evidence="2">Belongs to the cation diffusion facilitator (CDF) transporter (TC 2.A.4) family. SLC30A subfamily.</text>
</comment>
<feature type="transmembrane region" description="Helical" evidence="10">
    <location>
        <begin position="82"/>
        <end position="102"/>
    </location>
</feature>
<feature type="domain" description="Cation efflux protein transmembrane" evidence="11">
    <location>
        <begin position="82"/>
        <end position="319"/>
    </location>
</feature>